<comment type="caution">
    <text evidence="2">The sequence shown here is derived from an EMBL/GenBank/DDBJ whole genome shotgun (WGS) entry which is preliminary data.</text>
</comment>
<dbReference type="Proteomes" id="UP000198512">
    <property type="component" value="Unassembled WGS sequence"/>
</dbReference>
<accession>A0ABY1B9T8</accession>
<dbReference type="Pfam" id="PF01797">
    <property type="entry name" value="Y1_Tnp"/>
    <property type="match status" value="1"/>
</dbReference>
<reference evidence="2 3" key="1">
    <citation type="submission" date="2016-10" db="EMBL/GenBank/DDBJ databases">
        <authorList>
            <person name="Varghese N."/>
            <person name="Submissions S."/>
        </authorList>
    </citation>
    <scope>NUCLEOTIDE SEQUENCE [LARGE SCALE GENOMIC DNA]</scope>
    <source>
        <strain evidence="2 3">CIP 109853</strain>
    </source>
</reference>
<evidence type="ECO:0000313" key="3">
    <source>
        <dbReference type="Proteomes" id="UP000198512"/>
    </source>
</evidence>
<dbReference type="InterPro" id="IPR052715">
    <property type="entry name" value="RAYT_transposase"/>
</dbReference>
<dbReference type="RefSeq" id="WP_069518182.1">
    <property type="nucleotide sequence ID" value="NZ_FOFP01000005.1"/>
</dbReference>
<proteinExistence type="predicted"/>
<organism evidence="2 3">
    <name type="scientific">Pseudomonas cuatrocienegasensis</name>
    <dbReference type="NCBI Taxonomy" id="543360"/>
    <lineage>
        <taxon>Bacteria</taxon>
        <taxon>Pseudomonadati</taxon>
        <taxon>Pseudomonadota</taxon>
        <taxon>Gammaproteobacteria</taxon>
        <taxon>Pseudomonadales</taxon>
        <taxon>Pseudomonadaceae</taxon>
        <taxon>Pseudomonas</taxon>
    </lineage>
</organism>
<dbReference type="Gene3D" id="3.30.70.1290">
    <property type="entry name" value="Transposase IS200-like"/>
    <property type="match status" value="1"/>
</dbReference>
<sequence>MTDKQYAAHRLRKGRWSNAGQIYMVTTVTKGRQPVFADFATARMLIQTMRRDELIGSHSTLCYVVMPDHLHWLLQLQDESLSRLVGRIKSLSAKRLGRPLWQRGFYDHALRQEEDIQDLARYIVANPLRAGLVSRIGDYPHWDAVWL</sequence>
<dbReference type="SMART" id="SM01321">
    <property type="entry name" value="Y1_Tnp"/>
    <property type="match status" value="1"/>
</dbReference>
<dbReference type="SUPFAM" id="SSF143422">
    <property type="entry name" value="Transposase IS200-like"/>
    <property type="match status" value="1"/>
</dbReference>
<dbReference type="EMBL" id="FOFP01000005">
    <property type="protein sequence ID" value="SEQ32491.1"/>
    <property type="molecule type" value="Genomic_DNA"/>
</dbReference>
<dbReference type="PANTHER" id="PTHR36966:SF1">
    <property type="entry name" value="REP-ASSOCIATED TYROSINE TRANSPOSASE"/>
    <property type="match status" value="1"/>
</dbReference>
<name>A0ABY1B9T8_9PSED</name>
<dbReference type="InterPro" id="IPR002686">
    <property type="entry name" value="Transposase_17"/>
</dbReference>
<evidence type="ECO:0000259" key="1">
    <source>
        <dbReference type="SMART" id="SM01321"/>
    </source>
</evidence>
<gene>
    <name evidence="2" type="ORF">SAMN05216600_10540</name>
</gene>
<dbReference type="NCBIfam" id="NF047646">
    <property type="entry name" value="REP_Tyr_transpos"/>
    <property type="match status" value="1"/>
</dbReference>
<keyword evidence="3" id="KW-1185">Reference proteome</keyword>
<feature type="domain" description="Transposase IS200-like" evidence="1">
    <location>
        <begin position="18"/>
        <end position="126"/>
    </location>
</feature>
<dbReference type="InterPro" id="IPR036515">
    <property type="entry name" value="Transposase_17_sf"/>
</dbReference>
<dbReference type="PANTHER" id="PTHR36966">
    <property type="entry name" value="REP-ASSOCIATED TYROSINE TRANSPOSASE"/>
    <property type="match status" value="1"/>
</dbReference>
<evidence type="ECO:0000313" key="2">
    <source>
        <dbReference type="EMBL" id="SEQ32491.1"/>
    </source>
</evidence>
<protein>
    <submittedName>
        <fullName evidence="2">REP element-mobilizing transposase RayT</fullName>
    </submittedName>
</protein>